<evidence type="ECO:0000256" key="1">
    <source>
        <dbReference type="ARBA" id="ARBA00004251"/>
    </source>
</evidence>
<keyword evidence="12" id="KW-0472">Membrane</keyword>
<accession>A0ABM4ACR6</accession>
<evidence type="ECO:0000256" key="3">
    <source>
        <dbReference type="ARBA" id="ARBA00022527"/>
    </source>
</evidence>
<dbReference type="Gene3D" id="1.10.510.10">
    <property type="entry name" value="Transferase(Phosphotransferase) domain 1"/>
    <property type="match status" value="1"/>
</dbReference>
<dbReference type="Gene3D" id="2.90.10.10">
    <property type="entry name" value="Bulb-type lectin domain"/>
    <property type="match status" value="1"/>
</dbReference>
<evidence type="ECO:0000313" key="18">
    <source>
        <dbReference type="RefSeq" id="XP_060674530.1"/>
    </source>
</evidence>
<feature type="domain" description="Bulb-type lectin" evidence="15">
    <location>
        <begin position="23"/>
        <end position="145"/>
    </location>
</feature>
<organism evidence="17 18">
    <name type="scientific">Ziziphus jujuba</name>
    <name type="common">Chinese jujube</name>
    <name type="synonym">Ziziphus sativa</name>
    <dbReference type="NCBI Taxonomy" id="326968"/>
    <lineage>
        <taxon>Eukaryota</taxon>
        <taxon>Viridiplantae</taxon>
        <taxon>Streptophyta</taxon>
        <taxon>Embryophyta</taxon>
        <taxon>Tracheophyta</taxon>
        <taxon>Spermatophyta</taxon>
        <taxon>Magnoliopsida</taxon>
        <taxon>eudicotyledons</taxon>
        <taxon>Gunneridae</taxon>
        <taxon>Pentapetalae</taxon>
        <taxon>rosids</taxon>
        <taxon>fabids</taxon>
        <taxon>Rosales</taxon>
        <taxon>Rhamnaceae</taxon>
        <taxon>Paliureae</taxon>
        <taxon>Ziziphus</taxon>
    </lineage>
</organism>
<dbReference type="Gene3D" id="3.30.200.20">
    <property type="entry name" value="Phosphorylase Kinase, domain 1"/>
    <property type="match status" value="1"/>
</dbReference>
<dbReference type="EC" id="2.7.11.1" evidence="11"/>
<keyword evidence="8 11" id="KW-0067">ATP-binding</keyword>
<dbReference type="GeneID" id="107435930"/>
<keyword evidence="17" id="KW-1185">Reference proteome</keyword>
<evidence type="ECO:0000256" key="5">
    <source>
        <dbReference type="ARBA" id="ARBA00022729"/>
    </source>
</evidence>
<comment type="catalytic activity">
    <reaction evidence="11">
        <text>L-seryl-[protein] + ATP = O-phospho-L-seryl-[protein] + ADP + H(+)</text>
        <dbReference type="Rhea" id="RHEA:17989"/>
        <dbReference type="Rhea" id="RHEA-COMP:9863"/>
        <dbReference type="Rhea" id="RHEA-COMP:11604"/>
        <dbReference type="ChEBI" id="CHEBI:15378"/>
        <dbReference type="ChEBI" id="CHEBI:29999"/>
        <dbReference type="ChEBI" id="CHEBI:30616"/>
        <dbReference type="ChEBI" id="CHEBI:83421"/>
        <dbReference type="ChEBI" id="CHEBI:456216"/>
        <dbReference type="EC" id="2.7.11.1"/>
    </reaction>
</comment>
<feature type="domain" description="Protein kinase" evidence="14">
    <location>
        <begin position="477"/>
        <end position="754"/>
    </location>
</feature>
<dbReference type="Pfam" id="PF07714">
    <property type="entry name" value="PK_Tyr_Ser-Thr"/>
    <property type="match status" value="1"/>
</dbReference>
<name>A0ABM4ACR6_ZIZJJ</name>
<dbReference type="CDD" id="cd00028">
    <property type="entry name" value="B_lectin"/>
    <property type="match status" value="1"/>
</dbReference>
<evidence type="ECO:0000256" key="2">
    <source>
        <dbReference type="ARBA" id="ARBA00022475"/>
    </source>
</evidence>
<feature type="transmembrane region" description="Helical" evidence="12">
    <location>
        <begin position="393"/>
        <end position="417"/>
    </location>
</feature>
<evidence type="ECO:0000256" key="6">
    <source>
        <dbReference type="ARBA" id="ARBA00022741"/>
    </source>
</evidence>
<feature type="domain" description="Apple" evidence="16">
    <location>
        <begin position="301"/>
        <end position="381"/>
    </location>
</feature>
<evidence type="ECO:0000259" key="16">
    <source>
        <dbReference type="PROSITE" id="PS50948"/>
    </source>
</evidence>
<dbReference type="CDD" id="cd01098">
    <property type="entry name" value="PAN_AP_plant"/>
    <property type="match status" value="1"/>
</dbReference>
<dbReference type="PANTHER" id="PTHR27002">
    <property type="entry name" value="RECEPTOR-LIKE SERINE/THREONINE-PROTEIN KINASE SD1-8"/>
    <property type="match status" value="1"/>
</dbReference>
<comment type="similarity">
    <text evidence="11">Belongs to the protein kinase superfamily. Ser/Thr protein kinase family.</text>
</comment>
<dbReference type="RefSeq" id="XP_060674530.1">
    <property type="nucleotide sequence ID" value="XM_060818547.1"/>
</dbReference>
<keyword evidence="9" id="KW-1015">Disulfide bond</keyword>
<dbReference type="InterPro" id="IPR003609">
    <property type="entry name" value="Pan_app"/>
</dbReference>
<proteinExistence type="inferred from homology"/>
<dbReference type="SUPFAM" id="SSF56112">
    <property type="entry name" value="Protein kinase-like (PK-like)"/>
    <property type="match status" value="1"/>
</dbReference>
<evidence type="ECO:0000256" key="8">
    <source>
        <dbReference type="ARBA" id="ARBA00022840"/>
    </source>
</evidence>
<evidence type="ECO:0000256" key="4">
    <source>
        <dbReference type="ARBA" id="ARBA00022679"/>
    </source>
</evidence>
<dbReference type="CDD" id="cd14066">
    <property type="entry name" value="STKc_IRAK"/>
    <property type="match status" value="1"/>
</dbReference>
<evidence type="ECO:0000313" key="17">
    <source>
        <dbReference type="Proteomes" id="UP001652623"/>
    </source>
</evidence>
<dbReference type="PROSITE" id="PS50948">
    <property type="entry name" value="PAN"/>
    <property type="match status" value="1"/>
</dbReference>
<dbReference type="SMART" id="SM00108">
    <property type="entry name" value="B_lectin"/>
    <property type="match status" value="1"/>
</dbReference>
<gene>
    <name evidence="18" type="primary">LOC107435930</name>
</gene>
<dbReference type="InterPro" id="IPR001480">
    <property type="entry name" value="Bulb-type_lectin_dom"/>
</dbReference>
<keyword evidence="6 11" id="KW-0547">Nucleotide-binding</keyword>
<reference evidence="18" key="1">
    <citation type="submission" date="2025-08" db="UniProtKB">
        <authorList>
            <consortium name="RefSeq"/>
        </authorList>
    </citation>
    <scope>IDENTIFICATION</scope>
    <source>
        <tissue evidence="18">Seedling</tissue>
    </source>
</reference>
<comment type="catalytic activity">
    <reaction evidence="11">
        <text>L-threonyl-[protein] + ATP = O-phospho-L-threonyl-[protein] + ADP + H(+)</text>
        <dbReference type="Rhea" id="RHEA:46608"/>
        <dbReference type="Rhea" id="RHEA-COMP:11060"/>
        <dbReference type="Rhea" id="RHEA-COMP:11605"/>
        <dbReference type="ChEBI" id="CHEBI:15378"/>
        <dbReference type="ChEBI" id="CHEBI:30013"/>
        <dbReference type="ChEBI" id="CHEBI:30616"/>
        <dbReference type="ChEBI" id="CHEBI:61977"/>
        <dbReference type="ChEBI" id="CHEBI:456216"/>
        <dbReference type="EC" id="2.7.11.1"/>
    </reaction>
</comment>
<evidence type="ECO:0000256" key="11">
    <source>
        <dbReference type="PIRNR" id="PIRNR000641"/>
    </source>
</evidence>
<dbReference type="PIRSF" id="PIRSF000641">
    <property type="entry name" value="SRK"/>
    <property type="match status" value="1"/>
</dbReference>
<dbReference type="Pfam" id="PF01453">
    <property type="entry name" value="B_lectin"/>
    <property type="match status" value="1"/>
</dbReference>
<comment type="subcellular location">
    <subcellularLocation>
        <location evidence="1">Cell membrane</location>
        <topology evidence="1">Single-pass type I membrane protein</topology>
    </subcellularLocation>
</comment>
<feature type="chain" id="PRO_5046884900" description="Receptor-like serine/threonine-protein kinase" evidence="13">
    <location>
        <begin position="23"/>
        <end position="794"/>
    </location>
</feature>
<dbReference type="InterPro" id="IPR011009">
    <property type="entry name" value="Kinase-like_dom_sf"/>
</dbReference>
<dbReference type="InterPro" id="IPR001245">
    <property type="entry name" value="Ser-Thr/Tyr_kinase_cat_dom"/>
</dbReference>
<dbReference type="PROSITE" id="PS00108">
    <property type="entry name" value="PROTEIN_KINASE_ST"/>
    <property type="match status" value="1"/>
</dbReference>
<evidence type="ECO:0000256" key="13">
    <source>
        <dbReference type="SAM" id="SignalP"/>
    </source>
</evidence>
<evidence type="ECO:0000256" key="12">
    <source>
        <dbReference type="SAM" id="Phobius"/>
    </source>
</evidence>
<keyword evidence="7 11" id="KW-0418">Kinase</keyword>
<evidence type="ECO:0000259" key="14">
    <source>
        <dbReference type="PROSITE" id="PS50011"/>
    </source>
</evidence>
<keyword evidence="2" id="KW-1003">Cell membrane</keyword>
<protein>
    <recommendedName>
        <fullName evidence="11">Receptor-like serine/threonine-protein kinase</fullName>
        <ecNumber evidence="11">2.7.11.1</ecNumber>
    </recommendedName>
</protein>
<dbReference type="InterPro" id="IPR024171">
    <property type="entry name" value="SRK-like_kinase"/>
</dbReference>
<keyword evidence="12" id="KW-1133">Transmembrane helix</keyword>
<dbReference type="InterPro" id="IPR008271">
    <property type="entry name" value="Ser/Thr_kinase_AS"/>
</dbReference>
<keyword evidence="10" id="KW-0325">Glycoprotein</keyword>
<evidence type="ECO:0000256" key="10">
    <source>
        <dbReference type="ARBA" id="ARBA00023180"/>
    </source>
</evidence>
<sequence length="794" mass="89417">MKMKTSKVYLFFFFCFLGSLYALDTLIHGKTLHSNETLVSAGGVFELGFFTPSKSRFGYLGIWFKNDRNRKPVWVSNREIRQAVSTGVLYIRYDGNLVLSDRMSIPNIVNNGAGPTSNKTSAKLLDSGNLILMEAGKTIWQSFDYPTDTLLPGMSLGWFNKGNADRERKQYLSSWLSPSDPNIGLYFLGLDTVDLTKSNVWRQDHAYQQIGFWDGSYFRFFFQSLLDNQYNFSYISNSSQNSLTFHNKESNILRWFVLASDGTIMEFMMEGLKVSSVSYSICDSTLPHSSTGCLVSTPMMCKDGNNFSDIIKGSIPRSMLVSWPASTGTSDCEQTCRSNCSCVAYISSMDNGTRCELFYGDKDDLLNNIRKGNNSIYVRENDSKSDHEKKRKILLIVIALLIPLILMICIKLLFYLWRKSNCSGIHGNQVGTGEVHTSQLSPNNDPSTEDVIELGRKNDHELPLLSFISVVAATDNFSACNKIGEGGFGPVYKGKLKRNDIAVKRLSKYSGQGLAEFKNEVQLICKVQHRNLVKLLGCCIEQEEKILIYEYMPNRSLDSFIFDPVKQLLLDWTKRKYIIEGIAQGLLYLHKYSRLRIIHRDLKTSNILLDDYMNPKISDFGMARILFKDESKIKTKRVAGTYGYMSPEYAAHGIFSTKSDVFSFGVILLEIVSGRKIATFHEPNCSMNLLGYAWELWKDGRCTELMDPTLGGSCPVNDVLMFIQVGLLCVQENAEDRPNMWDVLLMLSSERASLPEPKQPAYSTLLNAAADGSSISTRQNPSPNLVSISLAEAR</sequence>
<evidence type="ECO:0000256" key="9">
    <source>
        <dbReference type="ARBA" id="ARBA00023157"/>
    </source>
</evidence>
<dbReference type="PANTHER" id="PTHR27002:SF944">
    <property type="entry name" value="G-TYPE LECTIN S-RECEPTOR-LIKE SERINE_THREONINE-PROTEIN KINASE CES101"/>
    <property type="match status" value="1"/>
</dbReference>
<evidence type="ECO:0000259" key="15">
    <source>
        <dbReference type="PROSITE" id="PS50927"/>
    </source>
</evidence>
<dbReference type="SMART" id="SM00220">
    <property type="entry name" value="S_TKc"/>
    <property type="match status" value="1"/>
</dbReference>
<keyword evidence="12" id="KW-0812">Transmembrane</keyword>
<dbReference type="SUPFAM" id="SSF51110">
    <property type="entry name" value="alpha-D-mannose-specific plant lectins"/>
    <property type="match status" value="1"/>
</dbReference>
<dbReference type="InterPro" id="IPR036426">
    <property type="entry name" value="Bulb-type_lectin_dom_sf"/>
</dbReference>
<dbReference type="InterPro" id="IPR000719">
    <property type="entry name" value="Prot_kinase_dom"/>
</dbReference>
<dbReference type="Proteomes" id="UP001652623">
    <property type="component" value="Chromosome 1"/>
</dbReference>
<dbReference type="PROSITE" id="PS50011">
    <property type="entry name" value="PROTEIN_KINASE_DOM"/>
    <property type="match status" value="1"/>
</dbReference>
<dbReference type="PROSITE" id="PS50927">
    <property type="entry name" value="BULB_LECTIN"/>
    <property type="match status" value="1"/>
</dbReference>
<dbReference type="Pfam" id="PF08276">
    <property type="entry name" value="PAN_2"/>
    <property type="match status" value="1"/>
</dbReference>
<keyword evidence="4 11" id="KW-0808">Transferase</keyword>
<keyword evidence="3 11" id="KW-0723">Serine/threonine-protein kinase</keyword>
<evidence type="ECO:0000256" key="7">
    <source>
        <dbReference type="ARBA" id="ARBA00022777"/>
    </source>
</evidence>
<keyword evidence="5 13" id="KW-0732">Signal</keyword>
<feature type="signal peptide" evidence="13">
    <location>
        <begin position="1"/>
        <end position="22"/>
    </location>
</feature>